<gene>
    <name evidence="2" type="ORF">FGU65_01015</name>
</gene>
<dbReference type="Proteomes" id="UP001168338">
    <property type="component" value="Unassembled WGS sequence"/>
</dbReference>
<dbReference type="EMBL" id="VCYH01000001">
    <property type="protein sequence ID" value="MDN7023493.1"/>
    <property type="molecule type" value="Genomic_DNA"/>
</dbReference>
<name>A0ABT8M6E1_9EURY</name>
<reference evidence="2" key="1">
    <citation type="submission" date="2019-05" db="EMBL/GenBank/DDBJ databases">
        <title>Methanoculleus sp. FWC-SCC1, a methanogenic archaeon isolated from deep marine cold seep.</title>
        <authorList>
            <person name="Chen Y.-W."/>
            <person name="Chen S.-C."/>
            <person name="Teng N.-H."/>
            <person name="Lai M.-C."/>
        </authorList>
    </citation>
    <scope>NUCLEOTIDE SEQUENCE</scope>
    <source>
        <strain evidence="2">FWC-SCC1</strain>
    </source>
</reference>
<organism evidence="2 3">
    <name type="scientific">Methanoculleus frigidifontis</name>
    <dbReference type="NCBI Taxonomy" id="2584085"/>
    <lineage>
        <taxon>Archaea</taxon>
        <taxon>Methanobacteriati</taxon>
        <taxon>Methanobacteriota</taxon>
        <taxon>Stenosarchaea group</taxon>
        <taxon>Methanomicrobia</taxon>
        <taxon>Methanomicrobiales</taxon>
        <taxon>Methanomicrobiaceae</taxon>
        <taxon>Methanoculleus</taxon>
    </lineage>
</organism>
<feature type="compositionally biased region" description="Basic and acidic residues" evidence="1">
    <location>
        <begin position="105"/>
        <end position="129"/>
    </location>
</feature>
<feature type="region of interest" description="Disordered" evidence="1">
    <location>
        <begin position="105"/>
        <end position="154"/>
    </location>
</feature>
<evidence type="ECO:0000256" key="1">
    <source>
        <dbReference type="SAM" id="MobiDB-lite"/>
    </source>
</evidence>
<keyword evidence="3" id="KW-1185">Reference proteome</keyword>
<evidence type="ECO:0000313" key="2">
    <source>
        <dbReference type="EMBL" id="MDN7023493.1"/>
    </source>
</evidence>
<sequence>MQLPRGKFHRIYKSVTIRSLTDELQKTQFTGYCTIALGGESTILVYDRGQVLLAGCGAKQGQHALDDAKEKWDREATAELNILTSEQIKLTREFNRSFEIGAAVRGEKGTRGGRVRATERPPARPERRTQPAPPTAPTERTSQGSTGRPVAADQGQHEELDALVQMIEAMDLETLNGSFRTDCKDLLRRIDLEHLIQDSDA</sequence>
<accession>A0ABT8M6E1</accession>
<dbReference type="RefSeq" id="WP_301662535.1">
    <property type="nucleotide sequence ID" value="NZ_VCYH01000001.1"/>
</dbReference>
<proteinExistence type="predicted"/>
<protein>
    <submittedName>
        <fullName evidence="2">Uncharacterized protein</fullName>
    </submittedName>
</protein>
<comment type="caution">
    <text evidence="2">The sequence shown here is derived from an EMBL/GenBank/DDBJ whole genome shotgun (WGS) entry which is preliminary data.</text>
</comment>
<evidence type="ECO:0000313" key="3">
    <source>
        <dbReference type="Proteomes" id="UP001168338"/>
    </source>
</evidence>